<gene>
    <name evidence="8" type="ORF">CC1G_09028</name>
</gene>
<dbReference type="GeneID" id="6007970"/>
<evidence type="ECO:0000256" key="2">
    <source>
        <dbReference type="ARBA" id="ARBA00009199"/>
    </source>
</evidence>
<dbReference type="PANTHER" id="PTHR46072:SF11">
    <property type="entry name" value="AMIDASE-RELATED"/>
    <property type="match status" value="1"/>
</dbReference>
<dbReference type="InParanoid" id="A8N9J3"/>
<protein>
    <recommendedName>
        <fullName evidence="3">amidase</fullName>
        <ecNumber evidence="3">3.5.1.4</ecNumber>
    </recommendedName>
</protein>
<keyword evidence="4" id="KW-0378">Hydrolase</keyword>
<dbReference type="RefSeq" id="XP_001831499.2">
    <property type="nucleotide sequence ID" value="XM_001831447.2"/>
</dbReference>
<feature type="domain" description="Amidase" evidence="7">
    <location>
        <begin position="68"/>
        <end position="542"/>
    </location>
</feature>
<accession>A8N9J3</accession>
<dbReference type="OrthoDB" id="6428749at2759"/>
<dbReference type="FunFam" id="3.90.1300.10:FF:000003">
    <property type="entry name" value="Amidase signature enzyme"/>
    <property type="match status" value="1"/>
</dbReference>
<dbReference type="PIRSF" id="PIRSF001221">
    <property type="entry name" value="Amidase_fungi"/>
    <property type="match status" value="1"/>
</dbReference>
<comment type="caution">
    <text evidence="8">The sequence shown here is derived from an EMBL/GenBank/DDBJ whole genome shotgun (WGS) entry which is preliminary data.</text>
</comment>
<organism evidence="8 9">
    <name type="scientific">Coprinopsis cinerea (strain Okayama-7 / 130 / ATCC MYA-4618 / FGSC 9003)</name>
    <name type="common">Inky cap fungus</name>
    <name type="synonym">Hormographiella aspergillata</name>
    <dbReference type="NCBI Taxonomy" id="240176"/>
    <lineage>
        <taxon>Eukaryota</taxon>
        <taxon>Fungi</taxon>
        <taxon>Dikarya</taxon>
        <taxon>Basidiomycota</taxon>
        <taxon>Agaricomycotina</taxon>
        <taxon>Agaricomycetes</taxon>
        <taxon>Agaricomycetidae</taxon>
        <taxon>Agaricales</taxon>
        <taxon>Agaricineae</taxon>
        <taxon>Psathyrellaceae</taxon>
        <taxon>Coprinopsis</taxon>
    </lineage>
</organism>
<evidence type="ECO:0000256" key="5">
    <source>
        <dbReference type="PIRSR" id="PIRSR001221-1"/>
    </source>
</evidence>
<dbReference type="VEuPathDB" id="FungiDB:CC1G_09028"/>
<evidence type="ECO:0000313" key="8">
    <source>
        <dbReference type="EMBL" id="EAU90346.2"/>
    </source>
</evidence>
<proteinExistence type="inferred from homology"/>
<dbReference type="PANTHER" id="PTHR46072">
    <property type="entry name" value="AMIDASE-RELATED-RELATED"/>
    <property type="match status" value="1"/>
</dbReference>
<reference evidence="8 9" key="1">
    <citation type="journal article" date="2010" name="Proc. Natl. Acad. Sci. U.S.A.">
        <title>Insights into evolution of multicellular fungi from the assembled chromosomes of the mushroom Coprinopsis cinerea (Coprinus cinereus).</title>
        <authorList>
            <person name="Stajich J.E."/>
            <person name="Wilke S.K."/>
            <person name="Ahren D."/>
            <person name="Au C.H."/>
            <person name="Birren B.W."/>
            <person name="Borodovsky M."/>
            <person name="Burns C."/>
            <person name="Canback B."/>
            <person name="Casselton L.A."/>
            <person name="Cheng C.K."/>
            <person name="Deng J."/>
            <person name="Dietrich F.S."/>
            <person name="Fargo D.C."/>
            <person name="Farman M.L."/>
            <person name="Gathman A.C."/>
            <person name="Goldberg J."/>
            <person name="Guigo R."/>
            <person name="Hoegger P.J."/>
            <person name="Hooker J.B."/>
            <person name="Huggins A."/>
            <person name="James T.Y."/>
            <person name="Kamada T."/>
            <person name="Kilaru S."/>
            <person name="Kodira C."/>
            <person name="Kues U."/>
            <person name="Kupfer D."/>
            <person name="Kwan H.S."/>
            <person name="Lomsadze A."/>
            <person name="Li W."/>
            <person name="Lilly W.W."/>
            <person name="Ma L.J."/>
            <person name="Mackey A.J."/>
            <person name="Manning G."/>
            <person name="Martin F."/>
            <person name="Muraguchi H."/>
            <person name="Natvig D.O."/>
            <person name="Palmerini H."/>
            <person name="Ramesh M.A."/>
            <person name="Rehmeyer C.J."/>
            <person name="Roe B.A."/>
            <person name="Shenoy N."/>
            <person name="Stanke M."/>
            <person name="Ter-Hovhannisyan V."/>
            <person name="Tunlid A."/>
            <person name="Velagapudi R."/>
            <person name="Vision T.J."/>
            <person name="Zeng Q."/>
            <person name="Zolan M.E."/>
            <person name="Pukkila P.J."/>
        </authorList>
    </citation>
    <scope>NUCLEOTIDE SEQUENCE [LARGE SCALE GENOMIC DNA]</scope>
    <source>
        <strain evidence="9">Okayama-7 / 130 / ATCC MYA-4618 / FGSC 9003</strain>
    </source>
</reference>
<dbReference type="Gene3D" id="3.90.1300.10">
    <property type="entry name" value="Amidase signature (AS) domain"/>
    <property type="match status" value="1"/>
</dbReference>
<dbReference type="EMBL" id="AACS02000007">
    <property type="protein sequence ID" value="EAU90346.2"/>
    <property type="molecule type" value="Genomic_DNA"/>
</dbReference>
<sequence length="571" mass="61737">MWPFLSSTPSNAHIVSAKREERNRALKFGNVVATAGAASPEDQTLYLKATASEIVSRIQKGEWTASRVLEAYIARALVAQSKTNCLTEVFFERARIQAKNLDADFASTGKLKGPLHGVPVSIKDQIDIEGLDSSLGLSQWVHKPATENADITDILLKAGAILYVKTNVPQTLLAIECSNPVFGRTTNPYDASFSSGGSSGGEGALIAMDGAPLGIGSDIAGSVRIPAAYCGIYSFKPASGRLSYFGARAPVPGFDGIKPNIGPMGSGQTDIAPLPFRDITLPSKLKFGYYTSGSSLYNRDLFPHLSRKPDNYIKASPACKRAVLETVQALRRQGHECVEITLPDGLASGDGYKTLLGNLGPDQKESALWSTTLGPALPALLRDAVTWVLEKVWGDKISADTIRASKVIPVEDYWALADKRDAFGREFQEQVWDRYQVDGIICPVQALPQLPHGGCDNYSAIAVSTLLYNVLDAPVGCLPVTRVDPAKDQITSKWKHESGHGSSVFERGLYYGSNKLYDPEMSEGMPVSIQLAGKRWEDEKVLAMMQVIDDALGKERGFGPGAFDRYTLGSR</sequence>
<dbReference type="STRING" id="240176.A8N9J3"/>
<dbReference type="GO" id="GO:0004040">
    <property type="term" value="F:amidase activity"/>
    <property type="evidence" value="ECO:0007669"/>
    <property type="project" value="UniProtKB-EC"/>
</dbReference>
<comment type="similarity">
    <text evidence="2">Belongs to the amidase family.</text>
</comment>
<comment type="catalytic activity">
    <reaction evidence="1">
        <text>a monocarboxylic acid amide + H2O = a monocarboxylate + NH4(+)</text>
        <dbReference type="Rhea" id="RHEA:12020"/>
        <dbReference type="ChEBI" id="CHEBI:15377"/>
        <dbReference type="ChEBI" id="CHEBI:28938"/>
        <dbReference type="ChEBI" id="CHEBI:35757"/>
        <dbReference type="ChEBI" id="CHEBI:83628"/>
        <dbReference type="EC" id="3.5.1.4"/>
    </reaction>
</comment>
<dbReference type="EC" id="3.5.1.4" evidence="3"/>
<dbReference type="HOGENOM" id="CLU_009600_9_2_1"/>
<evidence type="ECO:0000256" key="1">
    <source>
        <dbReference type="ARBA" id="ARBA00001311"/>
    </source>
</evidence>
<dbReference type="SUPFAM" id="SSF75304">
    <property type="entry name" value="Amidase signature (AS) enzymes"/>
    <property type="match status" value="1"/>
</dbReference>
<evidence type="ECO:0000256" key="4">
    <source>
        <dbReference type="ARBA" id="ARBA00022801"/>
    </source>
</evidence>
<keyword evidence="9" id="KW-1185">Reference proteome</keyword>
<dbReference type="KEGG" id="cci:CC1G_09028"/>
<evidence type="ECO:0000313" key="9">
    <source>
        <dbReference type="Proteomes" id="UP000001861"/>
    </source>
</evidence>
<dbReference type="OMA" id="SDNFVKP"/>
<feature type="active site" description="Acyl-ester intermediate" evidence="5">
    <location>
        <position position="222"/>
    </location>
</feature>
<feature type="active site" description="Charge relay system" evidence="5">
    <location>
        <position position="123"/>
    </location>
</feature>
<name>A8N9J3_COPC7</name>
<evidence type="ECO:0000259" key="7">
    <source>
        <dbReference type="Pfam" id="PF01425"/>
    </source>
</evidence>
<evidence type="ECO:0000256" key="3">
    <source>
        <dbReference type="ARBA" id="ARBA00012922"/>
    </source>
</evidence>
<dbReference type="InterPro" id="IPR020556">
    <property type="entry name" value="Amidase_CS"/>
</dbReference>
<dbReference type="Proteomes" id="UP000001861">
    <property type="component" value="Unassembled WGS sequence"/>
</dbReference>
<dbReference type="AlphaFoldDB" id="A8N9J3"/>
<feature type="binding site" evidence="6">
    <location>
        <begin position="219"/>
        <end position="222"/>
    </location>
    <ligand>
        <name>substrate</name>
    </ligand>
</feature>
<dbReference type="eggNOG" id="KOG1212">
    <property type="taxonomic scope" value="Eukaryota"/>
</dbReference>
<dbReference type="PROSITE" id="PS00571">
    <property type="entry name" value="AMIDASES"/>
    <property type="match status" value="1"/>
</dbReference>
<feature type="binding site" evidence="6">
    <location>
        <position position="198"/>
    </location>
    <ligand>
        <name>substrate</name>
    </ligand>
</feature>
<dbReference type="InterPro" id="IPR036928">
    <property type="entry name" value="AS_sf"/>
</dbReference>
<dbReference type="Pfam" id="PF01425">
    <property type="entry name" value="Amidase"/>
    <property type="match status" value="1"/>
</dbReference>
<dbReference type="InterPro" id="IPR023631">
    <property type="entry name" value="Amidase_dom"/>
</dbReference>
<evidence type="ECO:0000256" key="6">
    <source>
        <dbReference type="PIRSR" id="PIRSR001221-2"/>
    </source>
</evidence>
<feature type="binding site" evidence="6">
    <location>
        <position position="172"/>
    </location>
    <ligand>
        <name>substrate</name>
    </ligand>
</feature>
<feature type="active site" description="Charge relay system" evidence="5">
    <location>
        <position position="198"/>
    </location>
</feature>